<dbReference type="PROSITE" id="PS50208">
    <property type="entry name" value="CASPASE_P20"/>
    <property type="match status" value="1"/>
</dbReference>
<comment type="caution">
    <text evidence="21">The sequence shown here is derived from an EMBL/GenBank/DDBJ whole genome shotgun (WGS) entry which is preliminary data.</text>
</comment>
<reference evidence="21" key="1">
    <citation type="submission" date="2020-03" db="EMBL/GenBank/DDBJ databases">
        <title>Studies in the Genomics of Life Span.</title>
        <authorList>
            <person name="Glass D."/>
        </authorList>
    </citation>
    <scope>NUCLEOTIDE SEQUENCE</scope>
    <source>
        <strain evidence="21">LTLLF</strain>
        <tissue evidence="21">Muscle</tissue>
    </source>
</reference>
<keyword evidence="7" id="KW-0378">Hydrolase</keyword>
<dbReference type="GO" id="GO:0030154">
    <property type="term" value="P:cell differentiation"/>
    <property type="evidence" value="ECO:0007669"/>
    <property type="project" value="UniProtKB-KW"/>
</dbReference>
<protein>
    <recommendedName>
        <fullName evidence="16">Caspase-14</fullName>
    </recommendedName>
</protein>
<feature type="region of interest" description="Disordered" evidence="18">
    <location>
        <begin position="265"/>
        <end position="286"/>
    </location>
</feature>
<dbReference type="InterPro" id="IPR048256">
    <property type="entry name" value="Tektin-like"/>
</dbReference>
<gene>
    <name evidence="21" type="ORF">LTLLF_144655</name>
</gene>
<dbReference type="GO" id="GO:0005737">
    <property type="term" value="C:cytoplasm"/>
    <property type="evidence" value="ECO:0007669"/>
    <property type="project" value="UniProtKB-ARBA"/>
</dbReference>
<dbReference type="InterPro" id="IPR033139">
    <property type="entry name" value="Caspase_cys_AS"/>
</dbReference>
<keyword evidence="4" id="KW-0963">Cytoplasm</keyword>
<keyword evidence="12" id="KW-0206">Cytoskeleton</keyword>
<evidence type="ECO:0000313" key="22">
    <source>
        <dbReference type="Proteomes" id="UP000710432"/>
    </source>
</evidence>
<evidence type="ECO:0000259" key="20">
    <source>
        <dbReference type="PROSITE" id="PS50208"/>
    </source>
</evidence>
<organism evidence="21 22">
    <name type="scientific">Microtus ochrogaster</name>
    <name type="common">Prairie vole</name>
    <dbReference type="NCBI Taxonomy" id="79684"/>
    <lineage>
        <taxon>Eukaryota</taxon>
        <taxon>Metazoa</taxon>
        <taxon>Chordata</taxon>
        <taxon>Craniata</taxon>
        <taxon>Vertebrata</taxon>
        <taxon>Euteleostomi</taxon>
        <taxon>Mammalia</taxon>
        <taxon>Eutheria</taxon>
        <taxon>Euarchontoglires</taxon>
        <taxon>Glires</taxon>
        <taxon>Rodentia</taxon>
        <taxon>Myomorpha</taxon>
        <taxon>Muroidea</taxon>
        <taxon>Cricetidae</taxon>
        <taxon>Arvicolinae</taxon>
        <taxon>Microtus</taxon>
    </lineage>
</organism>
<evidence type="ECO:0000259" key="19">
    <source>
        <dbReference type="PROSITE" id="PS50207"/>
    </source>
</evidence>
<dbReference type="EMBL" id="JAATJU010022000">
    <property type="protein sequence ID" value="KAH0512344.1"/>
    <property type="molecule type" value="Genomic_DNA"/>
</dbReference>
<evidence type="ECO:0000256" key="18">
    <source>
        <dbReference type="SAM" id="MobiDB-lite"/>
    </source>
</evidence>
<dbReference type="GO" id="GO:0004197">
    <property type="term" value="F:cysteine-type endopeptidase activity"/>
    <property type="evidence" value="ECO:0007669"/>
    <property type="project" value="InterPro"/>
</dbReference>
<evidence type="ECO:0000256" key="13">
    <source>
        <dbReference type="ARBA" id="ARBA00023242"/>
    </source>
</evidence>
<evidence type="ECO:0000256" key="14">
    <source>
        <dbReference type="ARBA" id="ARBA00023273"/>
    </source>
</evidence>
<evidence type="ECO:0000256" key="16">
    <source>
        <dbReference type="ARBA" id="ARBA00068432"/>
    </source>
</evidence>
<evidence type="ECO:0000256" key="9">
    <source>
        <dbReference type="ARBA" id="ARBA00022846"/>
    </source>
</evidence>
<dbReference type="GO" id="GO:0006508">
    <property type="term" value="P:proteolysis"/>
    <property type="evidence" value="ECO:0007669"/>
    <property type="project" value="UniProtKB-KW"/>
</dbReference>
<dbReference type="InterPro" id="IPR015917">
    <property type="entry name" value="Pept_C14A"/>
</dbReference>
<evidence type="ECO:0000256" key="7">
    <source>
        <dbReference type="ARBA" id="ARBA00022801"/>
    </source>
</evidence>
<dbReference type="CDD" id="cd00032">
    <property type="entry name" value="CASc"/>
    <property type="match status" value="1"/>
</dbReference>
<keyword evidence="8" id="KW-0788">Thiol protease</keyword>
<dbReference type="Pfam" id="PF00656">
    <property type="entry name" value="Peptidase_C14"/>
    <property type="match status" value="1"/>
</dbReference>
<evidence type="ECO:0000256" key="8">
    <source>
        <dbReference type="ARBA" id="ARBA00022807"/>
    </source>
</evidence>
<dbReference type="GO" id="GO:0036126">
    <property type="term" value="C:sperm flagellum"/>
    <property type="evidence" value="ECO:0007669"/>
    <property type="project" value="UniProtKB-ARBA"/>
</dbReference>
<dbReference type="InterPro" id="IPR001309">
    <property type="entry name" value="Pept_C14_p20"/>
</dbReference>
<keyword evidence="11" id="KW-0865">Zymogen</keyword>
<evidence type="ECO:0000256" key="1">
    <source>
        <dbReference type="ARBA" id="ARBA00004123"/>
    </source>
</evidence>
<dbReference type="FunFam" id="3.40.50.1460:FF:000015">
    <property type="entry name" value="Caspase 14"/>
    <property type="match status" value="1"/>
</dbReference>
<keyword evidence="14" id="KW-0966">Cell projection</keyword>
<feature type="domain" description="Caspase family p10" evidence="19">
    <location>
        <begin position="642"/>
        <end position="729"/>
    </location>
</feature>
<keyword evidence="5" id="KW-0645">Protease</keyword>
<evidence type="ECO:0000256" key="6">
    <source>
        <dbReference type="ARBA" id="ARBA00022782"/>
    </source>
</evidence>
<comment type="subcellular location">
    <subcellularLocation>
        <location evidence="2">Cytoplasm</location>
        <location evidence="2">Cytoskeleton</location>
        <location evidence="2">Flagellum axoneme</location>
    </subcellularLocation>
    <subcellularLocation>
        <location evidence="1">Nucleus</location>
    </subcellularLocation>
</comment>
<dbReference type="PROSITE" id="PS01122">
    <property type="entry name" value="CASPASE_CYS"/>
    <property type="match status" value="1"/>
</dbReference>
<keyword evidence="9" id="KW-0282">Flagellum</keyword>
<evidence type="ECO:0000256" key="11">
    <source>
        <dbReference type="ARBA" id="ARBA00023145"/>
    </source>
</evidence>
<evidence type="ECO:0000256" key="4">
    <source>
        <dbReference type="ARBA" id="ARBA00022490"/>
    </source>
</evidence>
<dbReference type="Proteomes" id="UP000710432">
    <property type="component" value="Unassembled WGS sequence"/>
</dbReference>
<accession>A0A8J6GL25</accession>
<dbReference type="InterPro" id="IPR029030">
    <property type="entry name" value="Caspase-like_dom_sf"/>
</dbReference>
<evidence type="ECO:0000313" key="21">
    <source>
        <dbReference type="EMBL" id="KAH0512344.1"/>
    </source>
</evidence>
<dbReference type="PANTHER" id="PTHR35081">
    <property type="entry name" value="COILED-COIL DOMAIN-CONTAINING PROTEIN 105"/>
    <property type="match status" value="1"/>
</dbReference>
<sequence>MPVVLPSTDRGQDSRVGAPEWRQAAHATSRKAHLLTDRCGQEAVTMWQPKDSVLDPNLARHLGRAAYMEPWRFRVEMLKGGGTLEKPPPGEGVTLWKGKMKPPAWYARLPLPMHRDARAQQTAEVVHAHARGARLTAARLGRAQHQINGQLRLLLRQREASDRRLSEVRKGLLINQQSVKLRGYRPKSEKIPDKADSMLVWEKEELKSMKRKMEKDMEKSETLLKALASCRDNLDFYYQERLQAVDLMNQPLDKVLEQAGRHSWVDITRPPTPRTQGLKTPPPDPVGTYTPACAKALFEAKRLLMESKDTLAEMAKNGMDIQNQQQEISDLVCGTLAQKMRETSELKERMTMTLGLMRGTIHRCMKFNQEMYVTRGLIKGPLLKKNLEAREKLNRPLVRMYQRHVGTQLPEATRLAQGTDKLMRHNLHMEKNLEELRTTHDNLAWSLNCKKIGHDVDYDVVRLRLRQRHPHVSYAQAQNLVNDWDPRTPPRNRTSTERYDMTGDRLALTLCVTKARDGSEEDMDALSRMFHHLKFESTMKSDPTAEQFLEELEKFQEIIDDREEPVSCAFVVLMAHGEEGLLEGADERMVRLEDLFDVLNNKNCKALRGKPKVFIIQACRGEHRDPGEEMGGEQVAVVKKSRPQTIPTYTDSLHIFSTVEGYLSYRHDKKGSAFIQTLTDVFTNKTGPVTELLEEVTRRMAEMEVTQEGKPRKINPEIQSTLRKALYLQ</sequence>
<keyword evidence="6" id="KW-0221">Differentiation</keyword>
<dbReference type="SUPFAM" id="SSF52129">
    <property type="entry name" value="Caspase-like"/>
    <property type="match status" value="1"/>
</dbReference>
<evidence type="ECO:0000256" key="3">
    <source>
        <dbReference type="ARBA" id="ARBA00010134"/>
    </source>
</evidence>
<evidence type="ECO:0000256" key="5">
    <source>
        <dbReference type="ARBA" id="ARBA00022670"/>
    </source>
</evidence>
<dbReference type="AlphaFoldDB" id="A0A8J6GL25"/>
<dbReference type="InterPro" id="IPR002138">
    <property type="entry name" value="Pept_C14_p10"/>
</dbReference>
<dbReference type="InterPro" id="IPR011600">
    <property type="entry name" value="Pept_C14_caspase"/>
</dbReference>
<keyword evidence="10" id="KW-0969">Cilium</keyword>
<proteinExistence type="inferred from homology"/>
<dbReference type="PROSITE" id="PS50207">
    <property type="entry name" value="CASPASE_P10"/>
    <property type="match status" value="1"/>
</dbReference>
<dbReference type="Gene3D" id="3.40.50.1460">
    <property type="match status" value="1"/>
</dbReference>
<comment type="similarity">
    <text evidence="3 17">Belongs to the peptidase C14A family.</text>
</comment>
<evidence type="ECO:0000256" key="12">
    <source>
        <dbReference type="ARBA" id="ARBA00023212"/>
    </source>
</evidence>
<dbReference type="GO" id="GO:0005634">
    <property type="term" value="C:nucleus"/>
    <property type="evidence" value="ECO:0007669"/>
    <property type="project" value="UniProtKB-SubCell"/>
</dbReference>
<evidence type="ECO:0000256" key="17">
    <source>
        <dbReference type="RuleBase" id="RU003971"/>
    </source>
</evidence>
<dbReference type="InterPro" id="IPR038949">
    <property type="entry name" value="TEKTL1"/>
</dbReference>
<keyword evidence="13" id="KW-0539">Nucleus</keyword>
<comment type="subunit">
    <text evidence="15">Heterodimer of a large and a small subunit, both processed from the precursor; the mature active form is a p17/p10 dimer and the intermediate form a p20/p8 dimer.</text>
</comment>
<dbReference type="SMART" id="SM00115">
    <property type="entry name" value="CASc"/>
    <property type="match status" value="1"/>
</dbReference>
<evidence type="ECO:0000256" key="15">
    <source>
        <dbReference type="ARBA" id="ARBA00064249"/>
    </source>
</evidence>
<name>A0A8J6GL25_MICOH</name>
<dbReference type="Pfam" id="PF03148">
    <property type="entry name" value="Tektin"/>
    <property type="match status" value="1"/>
</dbReference>
<evidence type="ECO:0000256" key="2">
    <source>
        <dbReference type="ARBA" id="ARBA00004611"/>
    </source>
</evidence>
<dbReference type="PRINTS" id="PR00376">
    <property type="entry name" value="IL1BCENZYME"/>
</dbReference>
<feature type="domain" description="Caspase family p20" evidence="20">
    <location>
        <begin position="516"/>
        <end position="623"/>
    </location>
</feature>
<dbReference type="PANTHER" id="PTHR35081:SF1">
    <property type="entry name" value="COILED-COIL DOMAIN-CONTAINING PROTEIN 105"/>
    <property type="match status" value="1"/>
</dbReference>
<evidence type="ECO:0000256" key="10">
    <source>
        <dbReference type="ARBA" id="ARBA00023069"/>
    </source>
</evidence>